<dbReference type="GO" id="GO:0000731">
    <property type="term" value="P:DNA synthesis involved in DNA repair"/>
    <property type="evidence" value="ECO:0007669"/>
    <property type="project" value="TreeGrafter"/>
</dbReference>
<dbReference type="GO" id="GO:0017116">
    <property type="term" value="F:single-stranded DNA helicase activity"/>
    <property type="evidence" value="ECO:0007669"/>
    <property type="project" value="TreeGrafter"/>
</dbReference>
<comment type="similarity">
    <text evidence="2">Belongs to the AAA ATPase family. RarA/MGS1/WRNIP1 subfamily.</text>
</comment>
<dbReference type="Proteomes" id="UP000028926">
    <property type="component" value="Chromosome"/>
</dbReference>
<dbReference type="GO" id="GO:0006261">
    <property type="term" value="P:DNA-templated DNA replication"/>
    <property type="evidence" value="ECO:0007669"/>
    <property type="project" value="TreeGrafter"/>
</dbReference>
<dbReference type="Pfam" id="PF12002">
    <property type="entry name" value="MgsA_C"/>
    <property type="match status" value="1"/>
</dbReference>
<dbReference type="Gene3D" id="1.20.272.10">
    <property type="match status" value="1"/>
</dbReference>
<evidence type="ECO:0000256" key="2">
    <source>
        <dbReference type="ARBA" id="ARBA00008959"/>
    </source>
</evidence>
<dbReference type="Gene3D" id="1.10.8.60">
    <property type="match status" value="1"/>
</dbReference>
<dbReference type="PANTHER" id="PTHR13779">
    <property type="entry name" value="WERNER HELICASE-INTERACTING PROTEIN 1 FAMILY MEMBER"/>
    <property type="match status" value="1"/>
</dbReference>
<dbReference type="GO" id="GO:0005524">
    <property type="term" value="F:ATP binding"/>
    <property type="evidence" value="ECO:0007669"/>
    <property type="project" value="UniProtKB-KW"/>
</dbReference>
<keyword evidence="4" id="KW-0235">DNA replication</keyword>
<proteinExistence type="inferred from homology"/>
<organism evidence="8 9">
    <name type="scientific">Candidatus Odyssella acanthamoebae</name>
    <dbReference type="NCBI Taxonomy" id="91604"/>
    <lineage>
        <taxon>Bacteria</taxon>
        <taxon>Pseudomonadati</taxon>
        <taxon>Pseudomonadota</taxon>
        <taxon>Alphaproteobacteria</taxon>
        <taxon>Holosporales</taxon>
        <taxon>Candidatus Paracaedibacteraceae</taxon>
        <taxon>Candidatus Odyssella</taxon>
    </lineage>
</organism>
<dbReference type="FunFam" id="3.40.50.300:FF:000137">
    <property type="entry name" value="Replication-associated recombination protein A"/>
    <property type="match status" value="1"/>
</dbReference>
<dbReference type="PANTHER" id="PTHR13779:SF7">
    <property type="entry name" value="ATPASE WRNIP1"/>
    <property type="match status" value="1"/>
</dbReference>
<dbReference type="CDD" id="cd18139">
    <property type="entry name" value="HLD_clamp_RarA"/>
    <property type="match status" value="1"/>
</dbReference>
<name>A0A077B1B0_9PROT</name>
<reference evidence="8 9" key="1">
    <citation type="submission" date="2014-07" db="EMBL/GenBank/DDBJ databases">
        <title>Comparative genomic insights into amoeba endosymbionts belonging to the families of Holosporaceae and Candidatus Midichloriaceae within Rickettsiales.</title>
        <authorList>
            <person name="Wang Z."/>
            <person name="Wu M."/>
        </authorList>
    </citation>
    <scope>NUCLEOTIDE SEQUENCE [LARGE SCALE GENOMIC DNA]</scope>
    <source>
        <strain evidence="8">PRA3</strain>
    </source>
</reference>
<dbReference type="STRING" id="91604.ID47_08360"/>
<sequence length="431" mass="47744">MNDLLSSIPNPHAPLAERLRPLHISEVVGQDHLTGAGGILSRLLAAKKLPSLILWGPPGTGKTTLARLLATETEQEFVQLSAVFSGVADLRKIFDHAQGRSGILLFIDEIHRFNKAQQDALLGPIESGLITLVGATTENPSFALNSALLSRARVLTLNLLDETASEQLLERAERLTQKRLPLMPQARTALIQMAGGDGRNLLNLVETVLDYQDDHDLTAEELGERIQRRLALYDKNQDFHYNIISAFIKSMRGSDPDAALYWFQRMVEAGEPPLYIARRVVRFAAEDIGLADPQALMHAMAAHQAYERLGSPEGELSIANAVVYCATAPKSNAVYLAFKASAKVAAATGEKSPPKHILNAPTKLMEQEGYGKGYQYDHDSEGAYSGQKFFPDDMAETQFYSPVERGFEREIQKRLDYWQAIRHKKRAMKKG</sequence>
<evidence type="ECO:0000259" key="7">
    <source>
        <dbReference type="SMART" id="SM00382"/>
    </source>
</evidence>
<keyword evidence="9" id="KW-1185">Reference proteome</keyword>
<keyword evidence="6" id="KW-0067">ATP-binding</keyword>
<evidence type="ECO:0000256" key="4">
    <source>
        <dbReference type="ARBA" id="ARBA00022705"/>
    </source>
</evidence>
<evidence type="ECO:0000313" key="9">
    <source>
        <dbReference type="Proteomes" id="UP000028926"/>
    </source>
</evidence>
<dbReference type="InterPro" id="IPR003959">
    <property type="entry name" value="ATPase_AAA_core"/>
</dbReference>
<dbReference type="AlphaFoldDB" id="A0A077B1B0"/>
<dbReference type="GO" id="GO:0016887">
    <property type="term" value="F:ATP hydrolysis activity"/>
    <property type="evidence" value="ECO:0007669"/>
    <property type="project" value="InterPro"/>
</dbReference>
<dbReference type="KEGG" id="paca:ID47_08360"/>
<dbReference type="InterPro" id="IPR027417">
    <property type="entry name" value="P-loop_NTPase"/>
</dbReference>
<dbReference type="OrthoDB" id="9778364at2"/>
<evidence type="ECO:0000256" key="3">
    <source>
        <dbReference type="ARBA" id="ARBA00020776"/>
    </source>
</evidence>
<evidence type="ECO:0000313" key="8">
    <source>
        <dbReference type="EMBL" id="AIK96730.1"/>
    </source>
</evidence>
<dbReference type="CDD" id="cd00009">
    <property type="entry name" value="AAA"/>
    <property type="match status" value="1"/>
</dbReference>
<dbReference type="InterPro" id="IPR003593">
    <property type="entry name" value="AAA+_ATPase"/>
</dbReference>
<evidence type="ECO:0000256" key="5">
    <source>
        <dbReference type="ARBA" id="ARBA00022741"/>
    </source>
</evidence>
<dbReference type="EMBL" id="CP008941">
    <property type="protein sequence ID" value="AIK96730.1"/>
    <property type="molecule type" value="Genomic_DNA"/>
</dbReference>
<dbReference type="RefSeq" id="WP_084675994.1">
    <property type="nucleotide sequence ID" value="NZ_CP008941.1"/>
</dbReference>
<dbReference type="HOGENOM" id="CLU_017985_0_3_5"/>
<accession>A0A077B1B0</accession>
<protein>
    <recommendedName>
        <fullName evidence="3">Replication-associated recombination protein A</fullName>
    </recommendedName>
</protein>
<dbReference type="Pfam" id="PF00004">
    <property type="entry name" value="AAA"/>
    <property type="match status" value="1"/>
</dbReference>
<dbReference type="InterPro" id="IPR051314">
    <property type="entry name" value="AAA_ATPase_RarA/MGS1/WRNIP1"/>
</dbReference>
<dbReference type="GO" id="GO:0008047">
    <property type="term" value="F:enzyme activator activity"/>
    <property type="evidence" value="ECO:0007669"/>
    <property type="project" value="TreeGrafter"/>
</dbReference>
<dbReference type="SUPFAM" id="SSF48019">
    <property type="entry name" value="post-AAA+ oligomerization domain-like"/>
    <property type="match status" value="1"/>
</dbReference>
<evidence type="ECO:0000256" key="6">
    <source>
        <dbReference type="ARBA" id="ARBA00022840"/>
    </source>
</evidence>
<dbReference type="InterPro" id="IPR021886">
    <property type="entry name" value="MgsA_C"/>
</dbReference>
<dbReference type="SMART" id="SM00382">
    <property type="entry name" value="AAA"/>
    <property type="match status" value="1"/>
</dbReference>
<dbReference type="SUPFAM" id="SSF52540">
    <property type="entry name" value="P-loop containing nucleoside triphosphate hydrolases"/>
    <property type="match status" value="1"/>
</dbReference>
<gene>
    <name evidence="8" type="ORF">ID47_08360</name>
</gene>
<dbReference type="FunFam" id="1.20.272.10:FF:000001">
    <property type="entry name" value="Putative AAA family ATPase"/>
    <property type="match status" value="1"/>
</dbReference>
<feature type="domain" description="AAA+ ATPase" evidence="7">
    <location>
        <begin position="48"/>
        <end position="160"/>
    </location>
</feature>
<comment type="function">
    <text evidence="1">DNA-dependent ATPase that plays important roles in cellular responses to stalled DNA replication processes.</text>
</comment>
<dbReference type="InterPro" id="IPR008921">
    <property type="entry name" value="DNA_pol3_clamp-load_cplx_C"/>
</dbReference>
<dbReference type="InterPro" id="IPR032423">
    <property type="entry name" value="AAA_assoc_2"/>
</dbReference>
<keyword evidence="5" id="KW-0547">Nucleotide-binding</keyword>
<dbReference type="GO" id="GO:0003677">
    <property type="term" value="F:DNA binding"/>
    <property type="evidence" value="ECO:0007669"/>
    <property type="project" value="InterPro"/>
</dbReference>
<dbReference type="Pfam" id="PF16193">
    <property type="entry name" value="AAA_assoc_2"/>
    <property type="match status" value="1"/>
</dbReference>
<evidence type="ECO:0000256" key="1">
    <source>
        <dbReference type="ARBA" id="ARBA00002393"/>
    </source>
</evidence>
<dbReference type="eggNOG" id="COG2256">
    <property type="taxonomic scope" value="Bacteria"/>
</dbReference>
<dbReference type="Gene3D" id="3.40.50.300">
    <property type="entry name" value="P-loop containing nucleotide triphosphate hydrolases"/>
    <property type="match status" value="1"/>
</dbReference>
<dbReference type="Gene3D" id="1.10.3710.10">
    <property type="entry name" value="DNA polymerase III clamp loader subunits, C-terminal domain"/>
    <property type="match status" value="1"/>
</dbReference>